<proteinExistence type="predicted"/>
<name>A0A1V8T2V6_9PEZI</name>
<reference evidence="3" key="1">
    <citation type="submission" date="2017-03" db="EMBL/GenBank/DDBJ databases">
        <title>Genomes of endolithic fungi from Antarctica.</title>
        <authorList>
            <person name="Coleine C."/>
            <person name="Masonjones S."/>
            <person name="Stajich J.E."/>
        </authorList>
    </citation>
    <scope>NUCLEOTIDE SEQUENCE [LARGE SCALE GENOMIC DNA]</scope>
    <source>
        <strain evidence="3">CCFEE 5527</strain>
    </source>
</reference>
<feature type="region of interest" description="Disordered" evidence="1">
    <location>
        <begin position="1"/>
        <end position="66"/>
    </location>
</feature>
<evidence type="ECO:0000313" key="2">
    <source>
        <dbReference type="EMBL" id="OQO05548.1"/>
    </source>
</evidence>
<dbReference type="OrthoDB" id="5317787at2759"/>
<dbReference type="InParanoid" id="A0A1V8T2V6"/>
<dbReference type="EMBL" id="NAJO01000019">
    <property type="protein sequence ID" value="OQO05548.1"/>
    <property type="molecule type" value="Genomic_DNA"/>
</dbReference>
<organism evidence="2 3">
    <name type="scientific">Cryoendolithus antarcticus</name>
    <dbReference type="NCBI Taxonomy" id="1507870"/>
    <lineage>
        <taxon>Eukaryota</taxon>
        <taxon>Fungi</taxon>
        <taxon>Dikarya</taxon>
        <taxon>Ascomycota</taxon>
        <taxon>Pezizomycotina</taxon>
        <taxon>Dothideomycetes</taxon>
        <taxon>Dothideomycetidae</taxon>
        <taxon>Cladosporiales</taxon>
        <taxon>Cladosporiaceae</taxon>
        <taxon>Cryoendolithus</taxon>
    </lineage>
</organism>
<dbReference type="Proteomes" id="UP000192596">
    <property type="component" value="Unassembled WGS sequence"/>
</dbReference>
<feature type="compositionally biased region" description="Low complexity" evidence="1">
    <location>
        <begin position="35"/>
        <end position="54"/>
    </location>
</feature>
<comment type="caution">
    <text evidence="2">The sequence shown here is derived from an EMBL/GenBank/DDBJ whole genome shotgun (WGS) entry which is preliminary data.</text>
</comment>
<evidence type="ECO:0000256" key="1">
    <source>
        <dbReference type="SAM" id="MobiDB-lite"/>
    </source>
</evidence>
<protein>
    <submittedName>
        <fullName evidence="2">Uncharacterized protein</fullName>
    </submittedName>
</protein>
<sequence>MATAQRPSLVPFDRNMGSQPHPLRQRSDFYDMRNAYQSSVSHHSASSSSQSYSQRRSDSDRSCQTQPTEYSAILASRPIVHHQYTCEGRLQHSPEHFFPEKEPQCSPRASVETYASTAPSEHELEEDMPEYDLPEYTARPYKSGVQAASPSDFSALFPSSRRLLIRHDDATEDGNMNLRLATEVQSDGEAFDLTLFHLRMHDLKNREFSLRRYCRDSGREVCHSTWKSQPTEPQKRPGFQRSLSNALSVMRPKSEVKAPTLASLRRNDSGYSSMHSVDFDAQERPRSAGNASINEQLMSHTMKMEFSNYAQVDVTRVGAGVSKRYEFEYWGTIYSWKRVIKMDGDTKQVSFHLTKASGEQPLAHITPVPLTRAQARQEELKGGWIPPCALQLIDERIIRSQKDVSDVVVSAGLLALVDNTIRERFHSKTAKQILLPRIEYVGPKRLINEMFRRDSGDGKHHTRSQSGDSRHVRTPSLRVPAKAVRQVSY</sequence>
<accession>A0A1V8T2V6</accession>
<dbReference type="STRING" id="1507870.A0A1V8T2V6"/>
<evidence type="ECO:0000313" key="3">
    <source>
        <dbReference type="Proteomes" id="UP000192596"/>
    </source>
</evidence>
<keyword evidence="3" id="KW-1185">Reference proteome</keyword>
<dbReference type="AlphaFoldDB" id="A0A1V8T2V6"/>
<gene>
    <name evidence="2" type="ORF">B0A48_09318</name>
</gene>
<feature type="region of interest" description="Disordered" evidence="1">
    <location>
        <begin position="451"/>
        <end position="477"/>
    </location>
</feature>